<evidence type="ECO:0000313" key="3">
    <source>
        <dbReference type="Proteomes" id="UP000030016"/>
    </source>
</evidence>
<evidence type="ECO:0000313" key="2">
    <source>
        <dbReference type="EMBL" id="KGN02598.1"/>
    </source>
</evidence>
<proteinExistence type="predicted"/>
<gene>
    <name evidence="2" type="ORF">Z969_04850</name>
</gene>
<sequence length="138" mass="16244">MDKIMENIVGIIFLNFLIVLTLALITREFWCWWFKQNKIVKLLEDINNKLEKTMNNEQSHTNIQNNVEPNRNSGANLYKENVYTEGDIKGVYKQYNSEDNLKETNNSNEVKEEIICECGKKLNKNDKFCMNCGKKLKE</sequence>
<dbReference type="AlphaFoldDB" id="A0AA88ZQE7"/>
<accession>A0AA88ZQE7</accession>
<evidence type="ECO:0000256" key="1">
    <source>
        <dbReference type="SAM" id="Phobius"/>
    </source>
</evidence>
<reference evidence="2 3" key="1">
    <citation type="submission" date="2014-01" db="EMBL/GenBank/DDBJ databases">
        <title>Plasmidome dynamics in the species complex Clostridium novyi sensu lato converts strains of independent lineages into distinctly different pathogens.</title>
        <authorList>
            <person name="Skarin H."/>
            <person name="Segerman B."/>
        </authorList>
    </citation>
    <scope>NUCLEOTIDE SEQUENCE [LARGE SCALE GENOMIC DNA]</scope>
    <source>
        <strain evidence="2 3">4570</strain>
    </source>
</reference>
<feature type="transmembrane region" description="Helical" evidence="1">
    <location>
        <begin position="12"/>
        <end position="33"/>
    </location>
</feature>
<protein>
    <recommendedName>
        <fullName evidence="4">Zinc-ribbon domain-containing protein</fullName>
    </recommendedName>
</protein>
<dbReference type="RefSeq" id="WP_039249450.1">
    <property type="nucleotide sequence ID" value="NZ_JDRX01000007.1"/>
</dbReference>
<organism evidence="2 3">
    <name type="scientific">Clostridium novyi A str. 4570</name>
    <dbReference type="NCBI Taxonomy" id="1444290"/>
    <lineage>
        <taxon>Bacteria</taxon>
        <taxon>Bacillati</taxon>
        <taxon>Bacillota</taxon>
        <taxon>Clostridia</taxon>
        <taxon>Eubacteriales</taxon>
        <taxon>Clostridiaceae</taxon>
        <taxon>Clostridium</taxon>
    </lineage>
</organism>
<comment type="caution">
    <text evidence="2">The sequence shown here is derived from an EMBL/GenBank/DDBJ whole genome shotgun (WGS) entry which is preliminary data.</text>
</comment>
<keyword evidence="1" id="KW-0472">Membrane</keyword>
<keyword evidence="1" id="KW-1133">Transmembrane helix</keyword>
<dbReference type="EMBL" id="JDRX01000007">
    <property type="protein sequence ID" value="KGN02598.1"/>
    <property type="molecule type" value="Genomic_DNA"/>
</dbReference>
<dbReference type="Proteomes" id="UP000030016">
    <property type="component" value="Unassembled WGS sequence"/>
</dbReference>
<keyword evidence="1" id="KW-0812">Transmembrane</keyword>
<name>A0AA88ZQE7_CLONO</name>
<evidence type="ECO:0008006" key="4">
    <source>
        <dbReference type="Google" id="ProtNLM"/>
    </source>
</evidence>